<accession>A0AAD7MVB9</accession>
<sequence>MHLIYENVIKNLVLLWTGNYKGLDEGTGEYELNPTVWEAIGATSAGGSTTPTAFGARPPDISKDRTACTADTWSFWLLYIGPILLRNKFKRRIYYDHFISFVKLIHICLQFEYTKDDIATIRSGFTQWVRDFERLYYQYSPDRLSACPLTLHALLHIADGIEAAGPVWAYWAFPMERFCGRLQPCIKSRRFPFASIDGHVVATAQLSVVKVKYAVDLRLGPLKLDIANGAFSHPSYPTCVLLPPRRISVPVSNPLDAGLARKIAISLSTRFNKPMATIRKHFKADKVEQWARVQRLDDGDRMLASSMMTAELDDRRDATYVRYVLLVDANARYARIAPRYEPVTFYGQLQNIFVVKLGPTPDLELDSETTLILAAVRKCEIILRNDLDMHYYKKDGPVEVVDMSSIQCLVGRIKTTDGKNWVVIDRSGSLSRPYYDPDD</sequence>
<reference evidence="1" key="1">
    <citation type="submission" date="2023-03" db="EMBL/GenBank/DDBJ databases">
        <title>Massive genome expansion in bonnet fungi (Mycena s.s.) driven by repeated elements and novel gene families across ecological guilds.</title>
        <authorList>
            <consortium name="Lawrence Berkeley National Laboratory"/>
            <person name="Harder C.B."/>
            <person name="Miyauchi S."/>
            <person name="Viragh M."/>
            <person name="Kuo A."/>
            <person name="Thoen E."/>
            <person name="Andreopoulos B."/>
            <person name="Lu D."/>
            <person name="Skrede I."/>
            <person name="Drula E."/>
            <person name="Henrissat B."/>
            <person name="Morin E."/>
            <person name="Kohler A."/>
            <person name="Barry K."/>
            <person name="LaButti K."/>
            <person name="Morin E."/>
            <person name="Salamov A."/>
            <person name="Lipzen A."/>
            <person name="Mereny Z."/>
            <person name="Hegedus B."/>
            <person name="Baldrian P."/>
            <person name="Stursova M."/>
            <person name="Weitz H."/>
            <person name="Taylor A."/>
            <person name="Grigoriev I.V."/>
            <person name="Nagy L.G."/>
            <person name="Martin F."/>
            <person name="Kauserud H."/>
        </authorList>
    </citation>
    <scope>NUCLEOTIDE SEQUENCE</scope>
    <source>
        <strain evidence="1">CBHHK188m</strain>
    </source>
</reference>
<protein>
    <submittedName>
        <fullName evidence="1">Uncharacterized protein</fullName>
    </submittedName>
</protein>
<evidence type="ECO:0000313" key="1">
    <source>
        <dbReference type="EMBL" id="KAJ7732219.1"/>
    </source>
</evidence>
<dbReference type="AlphaFoldDB" id="A0AAD7MVB9"/>
<dbReference type="PANTHER" id="PTHR46579:SF1">
    <property type="entry name" value="F5_8 TYPE C DOMAIN-CONTAINING PROTEIN"/>
    <property type="match status" value="1"/>
</dbReference>
<dbReference type="EMBL" id="JARJLG010000177">
    <property type="protein sequence ID" value="KAJ7732219.1"/>
    <property type="molecule type" value="Genomic_DNA"/>
</dbReference>
<organism evidence="1 2">
    <name type="scientific">Mycena maculata</name>
    <dbReference type="NCBI Taxonomy" id="230809"/>
    <lineage>
        <taxon>Eukaryota</taxon>
        <taxon>Fungi</taxon>
        <taxon>Dikarya</taxon>
        <taxon>Basidiomycota</taxon>
        <taxon>Agaricomycotina</taxon>
        <taxon>Agaricomycetes</taxon>
        <taxon>Agaricomycetidae</taxon>
        <taxon>Agaricales</taxon>
        <taxon>Marasmiineae</taxon>
        <taxon>Mycenaceae</taxon>
        <taxon>Mycena</taxon>
    </lineage>
</organism>
<name>A0AAD7MVB9_9AGAR</name>
<gene>
    <name evidence="1" type="ORF">DFH07DRAFT_755356</name>
</gene>
<evidence type="ECO:0000313" key="2">
    <source>
        <dbReference type="Proteomes" id="UP001215280"/>
    </source>
</evidence>
<comment type="caution">
    <text evidence="1">The sequence shown here is derived from an EMBL/GenBank/DDBJ whole genome shotgun (WGS) entry which is preliminary data.</text>
</comment>
<dbReference type="PANTHER" id="PTHR46579">
    <property type="entry name" value="F5/8 TYPE C DOMAIN-CONTAINING PROTEIN-RELATED"/>
    <property type="match status" value="1"/>
</dbReference>
<dbReference type="Proteomes" id="UP001215280">
    <property type="component" value="Unassembled WGS sequence"/>
</dbReference>
<proteinExistence type="predicted"/>
<keyword evidence="2" id="KW-1185">Reference proteome</keyword>